<protein>
    <submittedName>
        <fullName evidence="1">Uncharacterized protein</fullName>
    </submittedName>
</protein>
<accession>A0ABR8DSZ3</accession>
<dbReference type="InterPro" id="IPR035959">
    <property type="entry name" value="RutC-like_sf"/>
</dbReference>
<dbReference type="EMBL" id="JACJSI010000046">
    <property type="protein sequence ID" value="MBD2532016.1"/>
    <property type="molecule type" value="Genomic_DNA"/>
</dbReference>
<comment type="caution">
    <text evidence="1">The sequence shown here is derived from an EMBL/GenBank/DDBJ whole genome shotgun (WGS) entry which is preliminary data.</text>
</comment>
<evidence type="ECO:0000313" key="2">
    <source>
        <dbReference type="Proteomes" id="UP000623440"/>
    </source>
</evidence>
<dbReference type="SUPFAM" id="SSF55298">
    <property type="entry name" value="YjgF-like"/>
    <property type="match status" value="1"/>
</dbReference>
<dbReference type="Gene3D" id="3.30.1330.40">
    <property type="entry name" value="RutC-like"/>
    <property type="match status" value="1"/>
</dbReference>
<reference evidence="1 2" key="1">
    <citation type="journal article" date="2020" name="ISME J.">
        <title>Comparative genomics reveals insights into cyanobacterial evolution and habitat adaptation.</title>
        <authorList>
            <person name="Chen M.Y."/>
            <person name="Teng W.K."/>
            <person name="Zhao L."/>
            <person name="Hu C.X."/>
            <person name="Zhou Y.K."/>
            <person name="Han B.P."/>
            <person name="Song L.R."/>
            <person name="Shu W.S."/>
        </authorList>
    </citation>
    <scope>NUCLEOTIDE SEQUENCE [LARGE SCALE GENOMIC DNA]</scope>
    <source>
        <strain evidence="1 2">FACHB-838</strain>
    </source>
</reference>
<sequence>MTISKETQSLNMPWEQEYGYSQAVKVGDTIYLSGQVSHDDMGNSELFINKEN</sequence>
<name>A0ABR8DSZ3_9NOSO</name>
<keyword evidence="2" id="KW-1185">Reference proteome</keyword>
<dbReference type="Proteomes" id="UP000623440">
    <property type="component" value="Unassembled WGS sequence"/>
</dbReference>
<proteinExistence type="predicted"/>
<gene>
    <name evidence="1" type="ORF">H6G97_21470</name>
</gene>
<dbReference type="RefSeq" id="WP_190942669.1">
    <property type="nucleotide sequence ID" value="NZ_JACJSI010000046.1"/>
</dbReference>
<organism evidence="1 2">
    <name type="scientific">Nostoc flagelliforme FACHB-838</name>
    <dbReference type="NCBI Taxonomy" id="2692904"/>
    <lineage>
        <taxon>Bacteria</taxon>
        <taxon>Bacillati</taxon>
        <taxon>Cyanobacteriota</taxon>
        <taxon>Cyanophyceae</taxon>
        <taxon>Nostocales</taxon>
        <taxon>Nostocaceae</taxon>
        <taxon>Nostoc</taxon>
    </lineage>
</organism>
<evidence type="ECO:0000313" key="1">
    <source>
        <dbReference type="EMBL" id="MBD2532016.1"/>
    </source>
</evidence>